<dbReference type="GeneID" id="64195961"/>
<dbReference type="EMBL" id="JAQLKE010000012">
    <property type="protein sequence ID" value="MDB7083961.1"/>
    <property type="molecule type" value="Genomic_DNA"/>
</dbReference>
<evidence type="ECO:0000259" key="2">
    <source>
        <dbReference type="SMART" id="SM00899"/>
    </source>
</evidence>
<dbReference type="InterPro" id="IPR008988">
    <property type="entry name" value="Transcriptional_repressor_C"/>
</dbReference>
<dbReference type="PANTHER" id="PTHR43151">
    <property type="entry name" value="FEOA FAMILY PROTEIN"/>
    <property type="match status" value="1"/>
</dbReference>
<dbReference type="SUPFAM" id="SSF50037">
    <property type="entry name" value="C-terminal domain of transcriptional repressors"/>
    <property type="match status" value="1"/>
</dbReference>
<dbReference type="Gene3D" id="2.30.30.90">
    <property type="match status" value="1"/>
</dbReference>
<evidence type="ECO:0000313" key="5">
    <source>
        <dbReference type="Proteomes" id="UP000261032"/>
    </source>
</evidence>
<dbReference type="EMBL" id="QUSL01000009">
    <property type="protein sequence ID" value="RGD86064.1"/>
    <property type="molecule type" value="Genomic_DNA"/>
</dbReference>
<dbReference type="SMART" id="SM00899">
    <property type="entry name" value="FeoA"/>
    <property type="match status" value="1"/>
</dbReference>
<reference evidence="4 5" key="1">
    <citation type="submission" date="2018-08" db="EMBL/GenBank/DDBJ databases">
        <title>A genome reference for cultivated species of the human gut microbiota.</title>
        <authorList>
            <person name="Zou Y."/>
            <person name="Xue W."/>
            <person name="Luo G."/>
        </authorList>
    </citation>
    <scope>NUCLEOTIDE SEQUENCE [LARGE SCALE GENOMIC DNA]</scope>
    <source>
        <strain evidence="4 5">OM06-4</strain>
    </source>
</reference>
<dbReference type="RefSeq" id="WP_008791790.1">
    <property type="nucleotide sequence ID" value="NZ_AP031443.1"/>
</dbReference>
<evidence type="ECO:0000256" key="1">
    <source>
        <dbReference type="ARBA" id="ARBA00023004"/>
    </source>
</evidence>
<protein>
    <submittedName>
        <fullName evidence="3">FeoA family protein</fullName>
    </submittedName>
    <submittedName>
        <fullName evidence="4">Ferrous iron transport protein A</fullName>
    </submittedName>
</protein>
<dbReference type="Proteomes" id="UP000261032">
    <property type="component" value="Unassembled WGS sequence"/>
</dbReference>
<accession>A0A3E3EDU0</accession>
<keyword evidence="1" id="KW-0408">Iron</keyword>
<dbReference type="GO" id="GO:0046914">
    <property type="term" value="F:transition metal ion binding"/>
    <property type="evidence" value="ECO:0007669"/>
    <property type="project" value="InterPro"/>
</dbReference>
<comment type="caution">
    <text evidence="4">The sequence shown here is derived from an EMBL/GenBank/DDBJ whole genome shotgun (WGS) entry which is preliminary data.</text>
</comment>
<organism evidence="4 5">
    <name type="scientific">Thomasclavelia ramosa</name>
    <dbReference type="NCBI Taxonomy" id="1547"/>
    <lineage>
        <taxon>Bacteria</taxon>
        <taxon>Bacillati</taxon>
        <taxon>Bacillota</taxon>
        <taxon>Erysipelotrichia</taxon>
        <taxon>Erysipelotrichales</taxon>
        <taxon>Coprobacillaceae</taxon>
        <taxon>Thomasclavelia</taxon>
    </lineage>
</organism>
<dbReference type="PANTHER" id="PTHR43151:SF1">
    <property type="entry name" value="SSR2333 PROTEIN"/>
    <property type="match status" value="1"/>
</dbReference>
<proteinExistence type="predicted"/>
<reference evidence="3" key="2">
    <citation type="submission" date="2023-01" db="EMBL/GenBank/DDBJ databases">
        <title>Human gut microbiome strain richness.</title>
        <authorList>
            <person name="Chen-Liaw A."/>
        </authorList>
    </citation>
    <scope>NUCLEOTIDE SEQUENCE</scope>
    <source>
        <strain evidence="3">1001217st2_G6_1001217B_191108</strain>
    </source>
</reference>
<gene>
    <name evidence="4" type="ORF">DXB93_07835</name>
    <name evidence="3" type="ORF">PM738_09125</name>
</gene>
<dbReference type="Pfam" id="PF04023">
    <property type="entry name" value="FeoA"/>
    <property type="match status" value="1"/>
</dbReference>
<dbReference type="Proteomes" id="UP001211987">
    <property type="component" value="Unassembled WGS sequence"/>
</dbReference>
<name>A0A3E3EDU0_9FIRM</name>
<evidence type="ECO:0000313" key="3">
    <source>
        <dbReference type="EMBL" id="MDB7083961.1"/>
    </source>
</evidence>
<dbReference type="InterPro" id="IPR038157">
    <property type="entry name" value="FeoA_core_dom"/>
</dbReference>
<evidence type="ECO:0000313" key="4">
    <source>
        <dbReference type="EMBL" id="RGD86064.1"/>
    </source>
</evidence>
<sequence length="71" mass="7728">MMMPLTMATIGEVQTIKKVGGKQEVKLFLESLGFTTGATVTIVSKNQGNLITKIKESRVAISQEMANKIMI</sequence>
<dbReference type="AlphaFoldDB" id="A0A3E3EDU0"/>
<dbReference type="InterPro" id="IPR053184">
    <property type="entry name" value="FeoA-like"/>
</dbReference>
<dbReference type="InterPro" id="IPR007167">
    <property type="entry name" value="Fe-transptr_FeoA-like"/>
</dbReference>
<feature type="domain" description="Ferrous iron transporter FeoA-like" evidence="2">
    <location>
        <begin position="3"/>
        <end position="71"/>
    </location>
</feature>